<proteinExistence type="predicted"/>
<accession>A0AAV1UBH1</accession>
<evidence type="ECO:0000313" key="3">
    <source>
        <dbReference type="Proteomes" id="UP001162060"/>
    </source>
</evidence>
<evidence type="ECO:0000313" key="2">
    <source>
        <dbReference type="EMBL" id="CAK7932179.1"/>
    </source>
</evidence>
<organism evidence="2 3">
    <name type="scientific">Peronospora matthiolae</name>
    <dbReference type="NCBI Taxonomy" id="2874970"/>
    <lineage>
        <taxon>Eukaryota</taxon>
        <taxon>Sar</taxon>
        <taxon>Stramenopiles</taxon>
        <taxon>Oomycota</taxon>
        <taxon>Peronosporomycetes</taxon>
        <taxon>Peronosporales</taxon>
        <taxon>Peronosporaceae</taxon>
        <taxon>Peronospora</taxon>
    </lineage>
</organism>
<sequence>MTVRGEPFGPKQTRRALSVDLTPPAALKLMSNSERGKYYRRRRSRYSKHLESRVAELRNEIAALTVSRQVQQELALSQRRTPLGAAALIVNEYCLLFTHGTPVRLAVDEKDASASLVAQATSTQRGFLQAVVIDRLRFGDFVGLDLVLAQWERYSLYHSAIDWTMESLDVIQPVRSRGLITTAEDDDDDDDDGPLVVTITATLRVQFSQRTIEKVFPHLMGDQALMRLLIGLVVKYPCINHFHFDRNGAIEWYAPEVNYVAGLMNALKCPELVARIMGNALIEQEHMIGDDSDGRRFAALAMEDRALSAVSEVAASSSLPGTMQQSQSEAQPSAGRGREADPIEEPAFLNRSPRNRLELSYILAAE</sequence>
<feature type="region of interest" description="Disordered" evidence="1">
    <location>
        <begin position="316"/>
        <end position="351"/>
    </location>
</feature>
<name>A0AAV1UBH1_9STRA</name>
<dbReference type="Proteomes" id="UP001162060">
    <property type="component" value="Unassembled WGS sequence"/>
</dbReference>
<dbReference type="EMBL" id="CAKLBY020000188">
    <property type="protein sequence ID" value="CAK7932179.1"/>
    <property type="molecule type" value="Genomic_DNA"/>
</dbReference>
<comment type="caution">
    <text evidence="2">The sequence shown here is derived from an EMBL/GenBank/DDBJ whole genome shotgun (WGS) entry which is preliminary data.</text>
</comment>
<protein>
    <recommendedName>
        <fullName evidence="4">BZIP domain-containing protein</fullName>
    </recommendedName>
</protein>
<gene>
    <name evidence="2" type="ORF">PM001_LOCUS17329</name>
</gene>
<evidence type="ECO:0000256" key="1">
    <source>
        <dbReference type="SAM" id="MobiDB-lite"/>
    </source>
</evidence>
<feature type="compositionally biased region" description="Polar residues" evidence="1">
    <location>
        <begin position="320"/>
        <end position="331"/>
    </location>
</feature>
<dbReference type="AlphaFoldDB" id="A0AAV1UBH1"/>
<reference evidence="2" key="1">
    <citation type="submission" date="2024-01" db="EMBL/GenBank/DDBJ databases">
        <authorList>
            <person name="Webb A."/>
        </authorList>
    </citation>
    <scope>NUCLEOTIDE SEQUENCE</scope>
    <source>
        <strain evidence="2">Pm1</strain>
    </source>
</reference>
<evidence type="ECO:0008006" key="4">
    <source>
        <dbReference type="Google" id="ProtNLM"/>
    </source>
</evidence>